<accession>A0A830GV71</accession>
<organism evidence="2 3">
    <name type="scientific">Thermocladium modestius</name>
    <dbReference type="NCBI Taxonomy" id="62609"/>
    <lineage>
        <taxon>Archaea</taxon>
        <taxon>Thermoproteota</taxon>
        <taxon>Thermoprotei</taxon>
        <taxon>Thermoproteales</taxon>
        <taxon>Thermoproteaceae</taxon>
        <taxon>Thermocladium</taxon>
    </lineage>
</organism>
<dbReference type="EMBL" id="BMNL01000002">
    <property type="protein sequence ID" value="GGP20904.1"/>
    <property type="molecule type" value="Genomic_DNA"/>
</dbReference>
<dbReference type="GO" id="GO:0005829">
    <property type="term" value="C:cytosol"/>
    <property type="evidence" value="ECO:0007669"/>
    <property type="project" value="TreeGrafter"/>
</dbReference>
<dbReference type="InterPro" id="IPR008948">
    <property type="entry name" value="L-Aspartase-like"/>
</dbReference>
<dbReference type="PANTHER" id="PTHR43814:SF1">
    <property type="entry name" value="ARGININOSUCCINATE LYASE"/>
    <property type="match status" value="1"/>
</dbReference>
<gene>
    <name evidence="2" type="ORF">GCM10007981_10860</name>
</gene>
<dbReference type="Proteomes" id="UP000610960">
    <property type="component" value="Unassembled WGS sequence"/>
</dbReference>
<dbReference type="Gene3D" id="1.10.40.30">
    <property type="entry name" value="Fumarase/aspartase (C-terminal domain)"/>
    <property type="match status" value="1"/>
</dbReference>
<dbReference type="OrthoDB" id="27337at2157"/>
<evidence type="ECO:0000313" key="3">
    <source>
        <dbReference type="Proteomes" id="UP000610960"/>
    </source>
</evidence>
<dbReference type="InterPro" id="IPR022761">
    <property type="entry name" value="Fumarate_lyase_N"/>
</dbReference>
<dbReference type="Pfam" id="PF00206">
    <property type="entry name" value="Lyase_1"/>
    <property type="match status" value="1"/>
</dbReference>
<dbReference type="RefSeq" id="WP_188596394.1">
    <property type="nucleotide sequence ID" value="NZ_BMNL01000002.1"/>
</dbReference>
<dbReference type="InterPro" id="IPR000362">
    <property type="entry name" value="Fumarate_lyase_fam"/>
</dbReference>
<dbReference type="Gene3D" id="1.10.275.10">
    <property type="entry name" value="Fumarase/aspartase (N-terminal domain)"/>
    <property type="match status" value="1"/>
</dbReference>
<proteinExistence type="predicted"/>
<dbReference type="PANTHER" id="PTHR43814">
    <property type="entry name" value="ARGININOSUCCINATE LYASE"/>
    <property type="match status" value="1"/>
</dbReference>
<evidence type="ECO:0000313" key="2">
    <source>
        <dbReference type="EMBL" id="GGP20904.1"/>
    </source>
</evidence>
<evidence type="ECO:0000259" key="1">
    <source>
        <dbReference type="Pfam" id="PF00206"/>
    </source>
</evidence>
<dbReference type="Gene3D" id="1.20.200.10">
    <property type="entry name" value="Fumarase/aspartase (Central domain)"/>
    <property type="match status" value="1"/>
</dbReference>
<dbReference type="GO" id="GO:0004056">
    <property type="term" value="F:argininosuccinate lyase activity"/>
    <property type="evidence" value="ECO:0007669"/>
    <property type="project" value="InterPro"/>
</dbReference>
<dbReference type="SUPFAM" id="SSF48557">
    <property type="entry name" value="L-aspartase-like"/>
    <property type="match status" value="1"/>
</dbReference>
<feature type="domain" description="Fumarate lyase N-terminal" evidence="1">
    <location>
        <begin position="16"/>
        <end position="294"/>
    </location>
</feature>
<name>A0A830GV71_9CREN</name>
<keyword evidence="2" id="KW-0456">Lyase</keyword>
<reference evidence="2" key="2">
    <citation type="submission" date="2020-09" db="EMBL/GenBank/DDBJ databases">
        <authorList>
            <person name="Sun Q."/>
            <person name="Ohkuma M."/>
        </authorList>
    </citation>
    <scope>NUCLEOTIDE SEQUENCE</scope>
    <source>
        <strain evidence="2">JCM 10088</strain>
    </source>
</reference>
<dbReference type="AlphaFoldDB" id="A0A830GV71"/>
<keyword evidence="3" id="KW-1185">Reference proteome</keyword>
<dbReference type="GO" id="GO:0042450">
    <property type="term" value="P:L-arginine biosynthetic process via ornithine"/>
    <property type="evidence" value="ECO:0007669"/>
    <property type="project" value="InterPro"/>
</dbReference>
<protein>
    <submittedName>
        <fullName evidence="2">Argininosuccinate lyase</fullName>
    </submittedName>
</protein>
<reference evidence="2" key="1">
    <citation type="journal article" date="2014" name="Int. J. Syst. Evol. Microbiol.">
        <title>Complete genome sequence of Corynebacterium casei LMG S-19264T (=DSM 44701T), isolated from a smear-ripened cheese.</title>
        <authorList>
            <consortium name="US DOE Joint Genome Institute (JGI-PGF)"/>
            <person name="Walter F."/>
            <person name="Albersmeier A."/>
            <person name="Kalinowski J."/>
            <person name="Ruckert C."/>
        </authorList>
    </citation>
    <scope>NUCLEOTIDE SEQUENCE</scope>
    <source>
        <strain evidence="2">JCM 10088</strain>
    </source>
</reference>
<comment type="caution">
    <text evidence="2">The sequence shown here is derived from an EMBL/GenBank/DDBJ whole genome shotgun (WGS) entry which is preliminary data.</text>
</comment>
<dbReference type="PRINTS" id="PR00149">
    <property type="entry name" value="FUMRATELYASE"/>
</dbReference>
<dbReference type="PRINTS" id="PR00145">
    <property type="entry name" value="ARGSUCLYASE"/>
</dbReference>
<dbReference type="InterPro" id="IPR009049">
    <property type="entry name" value="Argininosuccinate_lyase"/>
</dbReference>
<dbReference type="InterPro" id="IPR024083">
    <property type="entry name" value="Fumarase/histidase_N"/>
</dbReference>
<sequence length="449" mass="48959">MYREGLLGSGSRDVTVYTSSLKDDAEIFRETILAMMVHLNELERLGAVPGESAARIRGVLRRAAAEGIGGGDGYEDVHEYLEARLIEELGPEGGWVGLGRSRNDHVATAIRLRLRRLMLLLARDVAELRDALLRRAIDLGEELMIGSTHKQPAQVTTLGHYLLGLDELSGDFLSTLLSNYCLVNKSPLGSGALAGSMVGADRGREAGELGFVGVVENTVYATGSRYFALSTASSVVAYLTEAGRFLNNLQMWLMPQLSYVDVDPKHLATSSIMPHKRNPATVEVMRARIGEAIGHLTAMYSILRPLEVGYELDLQEATRHLWEVMGIAMESTRMLADVVRGLKVNSPAVSRDLSAFPVTAAETAEKLSLEESIPFRQAHRAVAESIKKREFRGLDPAAVVRGKRSMGAPATMIESARRRLEQVEKFKLAVDSMLKAVSDVEDEVLGGSG</sequence>